<keyword evidence="3" id="KW-1185">Reference proteome</keyword>
<feature type="domain" description="VOC" evidence="1">
    <location>
        <begin position="8"/>
        <end position="127"/>
    </location>
</feature>
<dbReference type="InterPro" id="IPR029068">
    <property type="entry name" value="Glyas_Bleomycin-R_OHBP_Dase"/>
</dbReference>
<protein>
    <submittedName>
        <fullName evidence="2">VOC family protein</fullName>
    </submittedName>
</protein>
<sequence>MSDRPRLRLTGVVLDSPDARKLADFYRRLLGWEAVEDEPEWVVLAAPGGGAGLSFQTEPDYQRPSWPADPGRQQMMAHLDIEVDDLDAAVAHALAEGAVLAEHQPQQHVRVCLDPAAHPFCLYVPGA</sequence>
<dbReference type="SUPFAM" id="SSF54593">
    <property type="entry name" value="Glyoxalase/Bleomycin resistance protein/Dihydroxybiphenyl dioxygenase"/>
    <property type="match status" value="1"/>
</dbReference>
<reference evidence="3" key="1">
    <citation type="journal article" date="2019" name="Int. J. Syst. Evol. Microbiol.">
        <title>The Global Catalogue of Microorganisms (GCM) 10K type strain sequencing project: providing services to taxonomists for standard genome sequencing and annotation.</title>
        <authorList>
            <consortium name="The Broad Institute Genomics Platform"/>
            <consortium name="The Broad Institute Genome Sequencing Center for Infectious Disease"/>
            <person name="Wu L."/>
            <person name="Ma J."/>
        </authorList>
    </citation>
    <scope>NUCLEOTIDE SEQUENCE [LARGE SCALE GENOMIC DNA]</scope>
    <source>
        <strain evidence="3">JCM 17938</strain>
    </source>
</reference>
<accession>A0ABP8TMU7</accession>
<organism evidence="2 3">
    <name type="scientific">Actinoallomurus liliacearum</name>
    <dbReference type="NCBI Taxonomy" id="1080073"/>
    <lineage>
        <taxon>Bacteria</taxon>
        <taxon>Bacillati</taxon>
        <taxon>Actinomycetota</taxon>
        <taxon>Actinomycetes</taxon>
        <taxon>Streptosporangiales</taxon>
        <taxon>Thermomonosporaceae</taxon>
        <taxon>Actinoallomurus</taxon>
    </lineage>
</organism>
<evidence type="ECO:0000259" key="1">
    <source>
        <dbReference type="PROSITE" id="PS51819"/>
    </source>
</evidence>
<dbReference type="InterPro" id="IPR037523">
    <property type="entry name" value="VOC_core"/>
</dbReference>
<dbReference type="PANTHER" id="PTHR35908">
    <property type="entry name" value="HYPOTHETICAL FUSION PROTEIN"/>
    <property type="match status" value="1"/>
</dbReference>
<dbReference type="InterPro" id="IPR041581">
    <property type="entry name" value="Glyoxalase_6"/>
</dbReference>
<dbReference type="Gene3D" id="3.10.180.10">
    <property type="entry name" value="2,3-Dihydroxybiphenyl 1,2-Dioxygenase, domain 1"/>
    <property type="match status" value="1"/>
</dbReference>
<gene>
    <name evidence="2" type="ORF">GCM10023195_44420</name>
</gene>
<dbReference type="Pfam" id="PF18029">
    <property type="entry name" value="Glyoxalase_6"/>
    <property type="match status" value="1"/>
</dbReference>
<dbReference type="PANTHER" id="PTHR35908:SF1">
    <property type="entry name" value="CONSERVED PROTEIN"/>
    <property type="match status" value="1"/>
</dbReference>
<dbReference type="Proteomes" id="UP001500212">
    <property type="component" value="Unassembled WGS sequence"/>
</dbReference>
<name>A0ABP8TMU7_9ACTN</name>
<dbReference type="CDD" id="cd06587">
    <property type="entry name" value="VOC"/>
    <property type="match status" value="1"/>
</dbReference>
<proteinExistence type="predicted"/>
<evidence type="ECO:0000313" key="3">
    <source>
        <dbReference type="Proteomes" id="UP001500212"/>
    </source>
</evidence>
<dbReference type="EMBL" id="BAABHJ010000012">
    <property type="protein sequence ID" value="GAA4610668.1"/>
    <property type="molecule type" value="Genomic_DNA"/>
</dbReference>
<evidence type="ECO:0000313" key="2">
    <source>
        <dbReference type="EMBL" id="GAA4610668.1"/>
    </source>
</evidence>
<dbReference type="PROSITE" id="PS51819">
    <property type="entry name" value="VOC"/>
    <property type="match status" value="1"/>
</dbReference>
<dbReference type="RefSeq" id="WP_345357423.1">
    <property type="nucleotide sequence ID" value="NZ_BAABHJ010000012.1"/>
</dbReference>
<comment type="caution">
    <text evidence="2">The sequence shown here is derived from an EMBL/GenBank/DDBJ whole genome shotgun (WGS) entry which is preliminary data.</text>
</comment>